<name>A0A4P9WLN1_9FUNG</name>
<dbReference type="AlphaFoldDB" id="A0A4P9WLN1"/>
<sequence length="361" mass="38956">MGAFSGAPLRFTAGSFLLTGTTNPACICSLPLGIFGVMATLQPHFNIWIFNKRINNISGKREGESVTHTLPGSRRRVHGTCSKEGYSMLFKYHVNFLAGYQYVADLLLAAEVPLAGGFGVHHVEPVHAALSARLRKTEISSWRPTPETLCSKVTPHHGSVDKGDPAVGNPQCELGMQGGNDHAHHEYRVAGALGGFRTMGGAMGAQGIGEDLKREGIEDLVDQYAAAAGMKQTIIPPANPTKGPRAKERPAAPSTMTVRDGYHCGLSGNMSPQLPKSAAITAAKEACTVDGLREDETNCGMARPAHVPRCHILITGRWIKRCSTIIKWRQFRLDETNTINKAKTECGNLKRLLEITPTVVL</sequence>
<reference evidence="3" key="1">
    <citation type="journal article" date="2018" name="Nat. Microbiol.">
        <title>Leveraging single-cell genomics to expand the fungal tree of life.</title>
        <authorList>
            <person name="Ahrendt S.R."/>
            <person name="Quandt C.A."/>
            <person name="Ciobanu D."/>
            <person name="Clum A."/>
            <person name="Salamov A."/>
            <person name="Andreopoulos B."/>
            <person name="Cheng J.F."/>
            <person name="Woyke T."/>
            <person name="Pelin A."/>
            <person name="Henrissat B."/>
            <person name="Reynolds N.K."/>
            <person name="Benny G.L."/>
            <person name="Smith M.E."/>
            <person name="James T.Y."/>
            <person name="Grigoriev I.V."/>
        </authorList>
    </citation>
    <scope>NUCLEOTIDE SEQUENCE [LARGE SCALE GENOMIC DNA]</scope>
</reference>
<keyword evidence="3" id="KW-1185">Reference proteome</keyword>
<evidence type="ECO:0000313" key="2">
    <source>
        <dbReference type="EMBL" id="RKO93332.1"/>
    </source>
</evidence>
<protein>
    <submittedName>
        <fullName evidence="2">Uncharacterized protein</fullName>
    </submittedName>
</protein>
<accession>A0A4P9WLN1</accession>
<dbReference type="EMBL" id="KZ994282">
    <property type="protein sequence ID" value="RKO93332.1"/>
    <property type="molecule type" value="Genomic_DNA"/>
</dbReference>
<proteinExistence type="predicted"/>
<organism evidence="2 3">
    <name type="scientific">Blyttiomyces helicus</name>
    <dbReference type="NCBI Taxonomy" id="388810"/>
    <lineage>
        <taxon>Eukaryota</taxon>
        <taxon>Fungi</taxon>
        <taxon>Fungi incertae sedis</taxon>
        <taxon>Chytridiomycota</taxon>
        <taxon>Chytridiomycota incertae sedis</taxon>
        <taxon>Chytridiomycetes</taxon>
        <taxon>Chytridiomycetes incertae sedis</taxon>
        <taxon>Blyttiomyces</taxon>
    </lineage>
</organism>
<evidence type="ECO:0000313" key="3">
    <source>
        <dbReference type="Proteomes" id="UP000269721"/>
    </source>
</evidence>
<evidence type="ECO:0000256" key="1">
    <source>
        <dbReference type="SAM" id="MobiDB-lite"/>
    </source>
</evidence>
<feature type="region of interest" description="Disordered" evidence="1">
    <location>
        <begin position="235"/>
        <end position="255"/>
    </location>
</feature>
<gene>
    <name evidence="2" type="ORF">BDK51DRAFT_29753</name>
</gene>
<dbReference type="Proteomes" id="UP000269721">
    <property type="component" value="Unassembled WGS sequence"/>
</dbReference>